<feature type="compositionally biased region" description="Polar residues" evidence="1">
    <location>
        <begin position="45"/>
        <end position="55"/>
    </location>
</feature>
<proteinExistence type="predicted"/>
<evidence type="ECO:0000313" key="3">
    <source>
        <dbReference type="Proteomes" id="UP000184356"/>
    </source>
</evidence>
<feature type="compositionally biased region" description="Basic residues" evidence="1">
    <location>
        <begin position="208"/>
        <end position="233"/>
    </location>
</feature>
<reference evidence="3" key="1">
    <citation type="journal article" date="2017" name="Genome Biol.">
        <title>Comparative genomics reveals high biological diversity and specific adaptations in the industrially and medically important fungal genus Aspergillus.</title>
        <authorList>
            <person name="de Vries R.P."/>
            <person name="Riley R."/>
            <person name="Wiebenga A."/>
            <person name="Aguilar-Osorio G."/>
            <person name="Amillis S."/>
            <person name="Uchima C.A."/>
            <person name="Anderluh G."/>
            <person name="Asadollahi M."/>
            <person name="Askin M."/>
            <person name="Barry K."/>
            <person name="Battaglia E."/>
            <person name="Bayram O."/>
            <person name="Benocci T."/>
            <person name="Braus-Stromeyer S.A."/>
            <person name="Caldana C."/>
            <person name="Canovas D."/>
            <person name="Cerqueira G.C."/>
            <person name="Chen F."/>
            <person name="Chen W."/>
            <person name="Choi C."/>
            <person name="Clum A."/>
            <person name="Dos Santos R.A."/>
            <person name="Damasio A.R."/>
            <person name="Diallinas G."/>
            <person name="Emri T."/>
            <person name="Fekete E."/>
            <person name="Flipphi M."/>
            <person name="Freyberg S."/>
            <person name="Gallo A."/>
            <person name="Gournas C."/>
            <person name="Habgood R."/>
            <person name="Hainaut M."/>
            <person name="Harispe M.L."/>
            <person name="Henrissat B."/>
            <person name="Hilden K.S."/>
            <person name="Hope R."/>
            <person name="Hossain A."/>
            <person name="Karabika E."/>
            <person name="Karaffa L."/>
            <person name="Karanyi Z."/>
            <person name="Krasevec N."/>
            <person name="Kuo A."/>
            <person name="Kusch H."/>
            <person name="LaButti K."/>
            <person name="Lagendijk E.L."/>
            <person name="Lapidus A."/>
            <person name="Levasseur A."/>
            <person name="Lindquist E."/>
            <person name="Lipzen A."/>
            <person name="Logrieco A.F."/>
            <person name="MacCabe A."/>
            <person name="Maekelae M.R."/>
            <person name="Malavazi I."/>
            <person name="Melin P."/>
            <person name="Meyer V."/>
            <person name="Mielnichuk N."/>
            <person name="Miskei M."/>
            <person name="Molnar A.P."/>
            <person name="Mule G."/>
            <person name="Ngan C.Y."/>
            <person name="Orejas M."/>
            <person name="Orosz E."/>
            <person name="Ouedraogo J.P."/>
            <person name="Overkamp K.M."/>
            <person name="Park H.-S."/>
            <person name="Perrone G."/>
            <person name="Piumi F."/>
            <person name="Punt P.J."/>
            <person name="Ram A.F."/>
            <person name="Ramon A."/>
            <person name="Rauscher S."/>
            <person name="Record E."/>
            <person name="Riano-Pachon D.M."/>
            <person name="Robert V."/>
            <person name="Roehrig J."/>
            <person name="Ruller R."/>
            <person name="Salamov A."/>
            <person name="Salih N.S."/>
            <person name="Samson R.A."/>
            <person name="Sandor E."/>
            <person name="Sanguinetti M."/>
            <person name="Schuetze T."/>
            <person name="Sepcic K."/>
            <person name="Shelest E."/>
            <person name="Sherlock G."/>
            <person name="Sophianopoulou V."/>
            <person name="Squina F.M."/>
            <person name="Sun H."/>
            <person name="Susca A."/>
            <person name="Todd R.B."/>
            <person name="Tsang A."/>
            <person name="Unkles S.E."/>
            <person name="van de Wiele N."/>
            <person name="van Rossen-Uffink D."/>
            <person name="Oliveira J.V."/>
            <person name="Vesth T.C."/>
            <person name="Visser J."/>
            <person name="Yu J.-H."/>
            <person name="Zhou M."/>
            <person name="Andersen M.R."/>
            <person name="Archer D.B."/>
            <person name="Baker S.E."/>
            <person name="Benoit I."/>
            <person name="Brakhage A.A."/>
            <person name="Braus G.H."/>
            <person name="Fischer R."/>
            <person name="Frisvad J.C."/>
            <person name="Goldman G.H."/>
            <person name="Houbraken J."/>
            <person name="Oakley B."/>
            <person name="Pocsi I."/>
            <person name="Scazzocchio C."/>
            <person name="Seiboth B."/>
            <person name="vanKuyk P.A."/>
            <person name="Wortman J."/>
            <person name="Dyer P.S."/>
            <person name="Grigoriev I.V."/>
        </authorList>
    </citation>
    <scope>NUCLEOTIDE SEQUENCE [LARGE SCALE GENOMIC DNA]</scope>
    <source>
        <strain evidence="3">CBS 593.65</strain>
    </source>
</reference>
<organism evidence="2 3">
    <name type="scientific">Aspergillus sydowii CBS 593.65</name>
    <dbReference type="NCBI Taxonomy" id="1036612"/>
    <lineage>
        <taxon>Eukaryota</taxon>
        <taxon>Fungi</taxon>
        <taxon>Dikarya</taxon>
        <taxon>Ascomycota</taxon>
        <taxon>Pezizomycotina</taxon>
        <taxon>Eurotiomycetes</taxon>
        <taxon>Eurotiomycetidae</taxon>
        <taxon>Eurotiales</taxon>
        <taxon>Aspergillaceae</taxon>
        <taxon>Aspergillus</taxon>
        <taxon>Aspergillus subgen. Nidulantes</taxon>
    </lineage>
</organism>
<feature type="compositionally biased region" description="Gly residues" evidence="1">
    <location>
        <begin position="192"/>
        <end position="202"/>
    </location>
</feature>
<name>A0A1L9TRR3_9EURO</name>
<gene>
    <name evidence="2" type="ORF">ASPSYDRAFT_612545</name>
</gene>
<dbReference type="EMBL" id="KV878583">
    <property type="protein sequence ID" value="OJJ62101.1"/>
    <property type="molecule type" value="Genomic_DNA"/>
</dbReference>
<dbReference type="AlphaFoldDB" id="A0A1L9TRR3"/>
<evidence type="ECO:0000256" key="1">
    <source>
        <dbReference type="SAM" id="MobiDB-lite"/>
    </source>
</evidence>
<dbReference type="Proteomes" id="UP000184356">
    <property type="component" value="Unassembled WGS sequence"/>
</dbReference>
<feature type="compositionally biased region" description="Polar residues" evidence="1">
    <location>
        <begin position="84"/>
        <end position="114"/>
    </location>
</feature>
<sequence length="262" mass="28760">MFKMHQPPELEETDNVSFYEADVSSDASSDASTDASSSESLPFEENSSTGRSSQEPARVPQGPRLPRSQSTPPDIRDLLPECNVYSSTSDLETTRPKSVSPESQTSCTSASSLPATEATMIKALHPDKYGLEEQWKEIVTTTRWNGGMALRALNRNPVTQCAASEPAPESDRKRKRESSSSDPDATEYSEGPGEGPSTGQGGSLARSKTSKGKQKQHRRSKARRTRKTRKKTDRRTEKLVRMRQKHGTIGTNGMSEAVIARQ</sequence>
<dbReference type="RefSeq" id="XP_040705907.1">
    <property type="nucleotide sequence ID" value="XM_040849964.1"/>
</dbReference>
<feature type="region of interest" description="Disordered" evidence="1">
    <location>
        <begin position="154"/>
        <end position="262"/>
    </location>
</feature>
<feature type="compositionally biased region" description="Low complexity" evidence="1">
    <location>
        <begin position="180"/>
        <end position="191"/>
    </location>
</feature>
<dbReference type="VEuPathDB" id="FungiDB:ASPSYDRAFT_612545"/>
<accession>A0A1L9TRR3</accession>
<dbReference type="GeneID" id="63766037"/>
<keyword evidence="3" id="KW-1185">Reference proteome</keyword>
<dbReference type="OrthoDB" id="10605494at2759"/>
<feature type="compositionally biased region" description="Low complexity" evidence="1">
    <location>
        <begin position="21"/>
        <end position="40"/>
    </location>
</feature>
<evidence type="ECO:0000313" key="2">
    <source>
        <dbReference type="EMBL" id="OJJ62101.1"/>
    </source>
</evidence>
<feature type="region of interest" description="Disordered" evidence="1">
    <location>
        <begin position="1"/>
        <end position="115"/>
    </location>
</feature>
<protein>
    <submittedName>
        <fullName evidence="2">Uncharacterized protein</fullName>
    </submittedName>
</protein>